<feature type="domain" description="DUF5666" evidence="2">
    <location>
        <begin position="65"/>
        <end position="137"/>
    </location>
</feature>
<dbReference type="EMBL" id="CP063657">
    <property type="protein sequence ID" value="QOW23027.1"/>
    <property type="molecule type" value="Genomic_DNA"/>
</dbReference>
<organism evidence="3 4">
    <name type="scientific">Novilysobacter avium</name>
    <dbReference type="NCBI Taxonomy" id="2781023"/>
    <lineage>
        <taxon>Bacteria</taxon>
        <taxon>Pseudomonadati</taxon>
        <taxon>Pseudomonadota</taxon>
        <taxon>Gammaproteobacteria</taxon>
        <taxon>Lysobacterales</taxon>
        <taxon>Lysobacteraceae</taxon>
        <taxon>Novilysobacter</taxon>
    </lineage>
</organism>
<proteinExistence type="predicted"/>
<feature type="signal peptide" evidence="1">
    <location>
        <begin position="1"/>
        <end position="21"/>
    </location>
</feature>
<dbReference type="RefSeq" id="WP_194035505.1">
    <property type="nucleotide sequence ID" value="NZ_CP063657.1"/>
</dbReference>
<gene>
    <name evidence="3" type="ORF">INQ42_05580</name>
</gene>
<keyword evidence="1" id="KW-0732">Signal</keyword>
<dbReference type="Proteomes" id="UP000593932">
    <property type="component" value="Chromosome"/>
</dbReference>
<evidence type="ECO:0000259" key="2">
    <source>
        <dbReference type="Pfam" id="PF18914"/>
    </source>
</evidence>
<dbReference type="PROSITE" id="PS51257">
    <property type="entry name" value="PROKAR_LIPOPROTEIN"/>
    <property type="match status" value="1"/>
</dbReference>
<sequence>MKHRIRVVGMALASSMLVLLAGCVTPGGYGTQGGYGNQGGYGGVPGGYDQPSAEYPSQYGSQVQGTVDGVDPRYGRLSLVVDAPRTGRRQRTDLRYDQNTRLFYQGRQHPVDGLERGDVVRVDVTQSGRELWARSIEVVRNVRDSGYGGGYGDDPYGGGYGSDLRGSVNFVDTRARLIRLDGAGYGNNQQVAYDGRTTVEYQGRSYRPENLQRGDQVRIQARQVGNNQWLAERIIVERSVRR</sequence>
<feature type="chain" id="PRO_5045983663" description="DUF5666 domain-containing protein" evidence="1">
    <location>
        <begin position="22"/>
        <end position="242"/>
    </location>
</feature>
<evidence type="ECO:0000256" key="1">
    <source>
        <dbReference type="SAM" id="SignalP"/>
    </source>
</evidence>
<dbReference type="Pfam" id="PF18914">
    <property type="entry name" value="DUF5666"/>
    <property type="match status" value="2"/>
</dbReference>
<name>A0A7S6ZVB0_9GAMM</name>
<reference evidence="3 4" key="1">
    <citation type="submission" date="2020-10" db="EMBL/GenBank/DDBJ databases">
        <title>complete genome sequencing of Lysobacter sp. H23M41.</title>
        <authorList>
            <person name="Bae J.-W."/>
            <person name="Lee S.-Y."/>
        </authorList>
    </citation>
    <scope>NUCLEOTIDE SEQUENCE [LARGE SCALE GENOMIC DNA]</scope>
    <source>
        <strain evidence="3 4">H23M41</strain>
    </source>
</reference>
<evidence type="ECO:0000313" key="4">
    <source>
        <dbReference type="Proteomes" id="UP000593932"/>
    </source>
</evidence>
<feature type="domain" description="DUF5666" evidence="2">
    <location>
        <begin position="187"/>
        <end position="234"/>
    </location>
</feature>
<dbReference type="InterPro" id="IPR043724">
    <property type="entry name" value="DUF5666"/>
</dbReference>
<evidence type="ECO:0000313" key="3">
    <source>
        <dbReference type="EMBL" id="QOW23027.1"/>
    </source>
</evidence>
<keyword evidence="4" id="KW-1185">Reference proteome</keyword>
<protein>
    <recommendedName>
        <fullName evidence="2">DUF5666 domain-containing protein</fullName>
    </recommendedName>
</protein>
<accession>A0A7S6ZVB0</accession>